<dbReference type="Gene3D" id="1.10.1200.10">
    <property type="entry name" value="ACP-like"/>
    <property type="match status" value="1"/>
</dbReference>
<evidence type="ECO:0000313" key="1">
    <source>
        <dbReference type="EMBL" id="GAA0860321.1"/>
    </source>
</evidence>
<organism evidence="1 2">
    <name type="scientific">Aliiglaciecola litoralis</name>
    <dbReference type="NCBI Taxonomy" id="582857"/>
    <lineage>
        <taxon>Bacteria</taxon>
        <taxon>Pseudomonadati</taxon>
        <taxon>Pseudomonadota</taxon>
        <taxon>Gammaproteobacteria</taxon>
        <taxon>Alteromonadales</taxon>
        <taxon>Alteromonadaceae</taxon>
        <taxon>Aliiglaciecola</taxon>
    </lineage>
</organism>
<sequence length="100" mass="11149">MPHVPAPVIEKLGMGLETVEFAISIEEKYGIKMPDEDLADLALVGDIAVYVTNRVNMTTNNDVEIDEVIEFLMDTLAKDYDIPRDKIDLKSHVITDLGLC</sequence>
<keyword evidence="2" id="KW-1185">Reference proteome</keyword>
<name>A0ABN1LU49_9ALTE</name>
<evidence type="ECO:0000313" key="2">
    <source>
        <dbReference type="Proteomes" id="UP001500359"/>
    </source>
</evidence>
<protein>
    <recommendedName>
        <fullName evidence="3">Carrier domain-containing protein</fullName>
    </recommendedName>
</protein>
<dbReference type="EMBL" id="BAAAFD010000024">
    <property type="protein sequence ID" value="GAA0860321.1"/>
    <property type="molecule type" value="Genomic_DNA"/>
</dbReference>
<dbReference type="InterPro" id="IPR036736">
    <property type="entry name" value="ACP-like_sf"/>
</dbReference>
<reference evidence="1 2" key="1">
    <citation type="journal article" date="2019" name="Int. J. Syst. Evol. Microbiol.">
        <title>The Global Catalogue of Microorganisms (GCM) 10K type strain sequencing project: providing services to taxonomists for standard genome sequencing and annotation.</title>
        <authorList>
            <consortium name="The Broad Institute Genomics Platform"/>
            <consortium name="The Broad Institute Genome Sequencing Center for Infectious Disease"/>
            <person name="Wu L."/>
            <person name="Ma J."/>
        </authorList>
    </citation>
    <scope>NUCLEOTIDE SEQUENCE [LARGE SCALE GENOMIC DNA]</scope>
    <source>
        <strain evidence="1 2">JCM 15896</strain>
    </source>
</reference>
<evidence type="ECO:0008006" key="3">
    <source>
        <dbReference type="Google" id="ProtNLM"/>
    </source>
</evidence>
<dbReference type="SUPFAM" id="SSF47336">
    <property type="entry name" value="ACP-like"/>
    <property type="match status" value="1"/>
</dbReference>
<comment type="caution">
    <text evidence="1">The sequence shown here is derived from an EMBL/GenBank/DDBJ whole genome shotgun (WGS) entry which is preliminary data.</text>
</comment>
<dbReference type="Proteomes" id="UP001500359">
    <property type="component" value="Unassembled WGS sequence"/>
</dbReference>
<accession>A0ABN1LU49</accession>
<proteinExistence type="predicted"/>
<gene>
    <name evidence="1" type="ORF">GCM10009114_36960</name>
</gene>
<dbReference type="RefSeq" id="WP_343862683.1">
    <property type="nucleotide sequence ID" value="NZ_BAAAFD010000024.1"/>
</dbReference>